<feature type="domain" description="DNA-directed DNA polymerase family B multifunctional" evidence="14">
    <location>
        <begin position="805"/>
        <end position="1256"/>
    </location>
</feature>
<dbReference type="Proteomes" id="UP000504639">
    <property type="component" value="Chromosome 1"/>
</dbReference>
<keyword evidence="6" id="KW-0479">Metal-binding</keyword>
<proteinExistence type="inferred from homology"/>
<evidence type="ECO:0000256" key="2">
    <source>
        <dbReference type="ARBA" id="ARBA00005755"/>
    </source>
</evidence>
<dbReference type="SMART" id="SM00486">
    <property type="entry name" value="POLBc"/>
    <property type="match status" value="1"/>
</dbReference>
<dbReference type="PANTHER" id="PTHR45861">
    <property type="entry name" value="DNA POLYMERASE ALPHA CATALYTIC SUBUNIT"/>
    <property type="match status" value="1"/>
</dbReference>
<dbReference type="PROSITE" id="PS00116">
    <property type="entry name" value="DNA_POLYMERASE_B"/>
    <property type="match status" value="1"/>
</dbReference>
<dbReference type="GO" id="GO:1902975">
    <property type="term" value="P:mitotic DNA replication initiation"/>
    <property type="evidence" value="ECO:0007669"/>
    <property type="project" value="InterPro"/>
</dbReference>
<dbReference type="SUPFAM" id="SSF53098">
    <property type="entry name" value="Ribonuclease H-like"/>
    <property type="match status" value="1"/>
</dbReference>
<evidence type="ECO:0000256" key="10">
    <source>
        <dbReference type="ARBA" id="ARBA00023125"/>
    </source>
</evidence>
<feature type="domain" description="DNA-directed DNA polymerase family B exonuclease" evidence="15">
    <location>
        <begin position="504"/>
        <end position="740"/>
    </location>
</feature>
<dbReference type="FunFam" id="3.90.1600.10:FF:000023">
    <property type="entry name" value="DNA polymerase"/>
    <property type="match status" value="1"/>
</dbReference>
<reference evidence="19" key="1">
    <citation type="submission" date="2025-08" db="UniProtKB">
        <authorList>
            <consortium name="RefSeq"/>
        </authorList>
    </citation>
    <scope>IDENTIFICATION</scope>
    <source>
        <tissue evidence="19">Lung</tissue>
    </source>
</reference>
<dbReference type="Gene3D" id="1.10.287.690">
    <property type="entry name" value="Helix hairpin bin"/>
    <property type="match status" value="1"/>
</dbReference>
<name>A0A6J3D7X3_AYTFU</name>
<dbReference type="InterPro" id="IPR006172">
    <property type="entry name" value="DNA-dir_DNA_pol_B"/>
</dbReference>
<comment type="similarity">
    <text evidence="2 12">Belongs to the DNA polymerase type-B family.</text>
</comment>
<evidence type="ECO:0000259" key="16">
    <source>
        <dbReference type="Pfam" id="PF08996"/>
    </source>
</evidence>
<dbReference type="Gene3D" id="3.30.420.10">
    <property type="entry name" value="Ribonuclease H-like superfamily/Ribonuclease H"/>
    <property type="match status" value="1"/>
</dbReference>
<keyword evidence="3 12" id="KW-0808">Transferase</keyword>
<evidence type="ECO:0000259" key="15">
    <source>
        <dbReference type="Pfam" id="PF03104"/>
    </source>
</evidence>
<dbReference type="CTD" id="5422"/>
<dbReference type="GO" id="GO:0005658">
    <property type="term" value="C:alpha DNA polymerase:primase complex"/>
    <property type="evidence" value="ECO:0007669"/>
    <property type="project" value="TreeGrafter"/>
</dbReference>
<evidence type="ECO:0000313" key="18">
    <source>
        <dbReference type="Proteomes" id="UP000504639"/>
    </source>
</evidence>
<dbReference type="FunFam" id="1.10.287.690:FF:000003">
    <property type="entry name" value="DNA polymerase"/>
    <property type="match status" value="1"/>
</dbReference>
<dbReference type="InterPro" id="IPR045846">
    <property type="entry name" value="POLBc_alpha"/>
</dbReference>
<evidence type="ECO:0000256" key="5">
    <source>
        <dbReference type="ARBA" id="ARBA00022705"/>
    </source>
</evidence>
<dbReference type="GO" id="GO:0008270">
    <property type="term" value="F:zinc ion binding"/>
    <property type="evidence" value="ECO:0007669"/>
    <property type="project" value="UniProtKB-KW"/>
</dbReference>
<dbReference type="InterPro" id="IPR006133">
    <property type="entry name" value="DNA-dir_DNA_pol_B_exonuc"/>
</dbReference>
<keyword evidence="11" id="KW-0539">Nucleus</keyword>
<dbReference type="SUPFAM" id="SSF90234">
    <property type="entry name" value="Zinc finger domain of DNA polymerase-alpha"/>
    <property type="match status" value="1"/>
</dbReference>
<evidence type="ECO:0000256" key="13">
    <source>
        <dbReference type="SAM" id="MobiDB-lite"/>
    </source>
</evidence>
<dbReference type="InterPro" id="IPR015088">
    <property type="entry name" value="Znf_DNA-dir_DNA_pol_B_alpha"/>
</dbReference>
<evidence type="ECO:0000256" key="12">
    <source>
        <dbReference type="RuleBase" id="RU000442"/>
    </source>
</evidence>
<dbReference type="EC" id="2.7.7.7" evidence="12"/>
<dbReference type="InterPro" id="IPR017964">
    <property type="entry name" value="DNA-dir_DNA_pol_B_CS"/>
</dbReference>
<dbReference type="Gene3D" id="3.30.70.2820">
    <property type="match status" value="1"/>
</dbReference>
<dbReference type="InterPro" id="IPR036397">
    <property type="entry name" value="RNaseH_sf"/>
</dbReference>
<sequence length="1501" mass="170488">MAESGAGRAGAMPEGGSCAASRSRREKKSRRGQQEALERLKKAKAGEKLKYEVEEFTGVYDEIDEEEYSKMVRERQDDDWIVDDDGVGYIEDGREIFDEDLDDDALGSSKKGKGGKASAVDKKNVKKSMVSKPNTIKSMFIASAGKKNTDKTVDLSKDDLLGDILQDLNAETVQPSPPPIIMLKRKRSAGTPLNPFSVQSRTPKVITPISKKAPAHVRKEALPPASFHPEHPNYTAKSVIASEENGDTKYVPKNTENGVVETLEEKAIEADDQGMVDFDDEDFDEPMEAEHVGTIPETAESLKRDKEVEKKETEQLESEKKGTSALSCPLPDVSCWDKVEEDEADLVATDVQLDPSILPLVNGENDDQVLRFYWLDAYEDQYSQPGVVFLFGKVWIESANTYVSCCVTVKNIERTVYLLPRETEIDLSTGRETETPVTIMSVFKEFNDNISPKYKIMKFKSKKVEKYYAFEIPDVPAKSEYLEVKYSAEYPRLPQDLKGETFSHVFGTNTSSLELLLMSRKIKGPCWLEIKNPQPSNQSVSWCKIEAVALKPALVNVVKDTLPPPPLVVMSLSIKTTQNPQTHQNVIVAIAALIHQKFPLDKAPPQPPFQTHFCVVSKPNDCIFPYDFKEAIKKKNAKIEIAATERTLLGFFLAKIHKIDPDVVVGHNIYGFDLEVLLQRINVCKVPHWSKIGRLRRSNMPKLGGRGGFGERNAACGRMICDVEISAKELIRCKSYHLSELVHQILKTEKVTILPEEILNMYSDSPHLIFMLENTWTDAKFILQIMCELNVLPLALQITNISGNVMSRTMMGGRSERNEFLLLHAFYEKDYIVPDKQVFKKPIPKLVDEDEDFEDQNKSKIGKKKAAYAGGLVLDPKVGFYDKFILLLDFNSLYPSIIQEFNICFTTVQRVSSEAQKRAEAEEDEEIPELPDPSLEMGILPKEIRKLVERRRQVKQLMKQPDLNPDLYLQYDIRQKALKLTANSMYGCLGFSYSRFYAKPLAALVTHKGREILMHTKEMVQKMNLEVIYGDTDSIMINTNSTNLDEVFKLGNKIKNEVNKLYKLLEIDIDGVFKSLLLLKKKKYAALTVEPTGDGKYVTKQELKGLDIVRRDWCDLAKETGNYVIGQILSDQPRDIIVENIQRRLIEIGENVMNGRIPVNQYEINKALTKDPQDYPDKKSLPHVHVAMWINSQGGRKVKAGDTVSYIICQDGSNLSASQRAYAPEQLQKQDNLTVDTQYYLSQQIHPVVARICEPIEGIDSVLIATWLGLDPSQFRVHHHYHKDEENDALVGGPAQLTDEEKYRDCERFKFCCLKCGTENIYDNVFDCSGRFIEPSLERCSKSECEEPPFNHVVQMNNKLLLDIRRYLRKYYNGWLICEEPTCQNRTRRVPLSFSRSGPVCPACRKAILRPEYSDKALYTQLCFYRYIFDVDYAMDKVITEEDKEHVKKKPLRKEVTEAYKRLKSTVDKCLSMSGYSEVNLGKLFAISIGRSAGEPNNERQ</sequence>
<gene>
    <name evidence="19" type="primary">POLA1</name>
</gene>
<feature type="domain" description="DNA polymerase alpha catalytic subunit N-terminal" evidence="17">
    <location>
        <begin position="37"/>
        <end position="98"/>
    </location>
</feature>
<keyword evidence="18" id="KW-1185">Reference proteome</keyword>
<evidence type="ECO:0000256" key="8">
    <source>
        <dbReference type="ARBA" id="ARBA00022833"/>
    </source>
</evidence>
<dbReference type="NCBIfam" id="TIGR00592">
    <property type="entry name" value="pol2"/>
    <property type="match status" value="1"/>
</dbReference>
<dbReference type="InterPro" id="IPR023211">
    <property type="entry name" value="DNA_pol_palm_dom_sf"/>
</dbReference>
<dbReference type="Pfam" id="PF03104">
    <property type="entry name" value="DNA_pol_B_exo1"/>
    <property type="match status" value="1"/>
</dbReference>
<dbReference type="KEGG" id="aful:116491555"/>
<keyword evidence="9 12" id="KW-0239">DNA-directed DNA polymerase</keyword>
<keyword evidence="7" id="KW-0863">Zinc-finger</keyword>
<keyword evidence="10 12" id="KW-0238">DNA-binding</keyword>
<evidence type="ECO:0000313" key="19">
    <source>
        <dbReference type="RefSeq" id="XP_032047531.1"/>
    </source>
</evidence>
<feature type="region of interest" description="Disordered" evidence="13">
    <location>
        <begin position="192"/>
        <end position="232"/>
    </location>
</feature>
<dbReference type="InParanoid" id="A0A6J3D7X3"/>
<feature type="region of interest" description="Disordered" evidence="13">
    <location>
        <begin position="1"/>
        <end position="35"/>
    </location>
</feature>
<evidence type="ECO:0000256" key="11">
    <source>
        <dbReference type="ARBA" id="ARBA00023242"/>
    </source>
</evidence>
<dbReference type="FunFam" id="1.10.3200.20:FF:000001">
    <property type="entry name" value="DNA polymerase"/>
    <property type="match status" value="1"/>
</dbReference>
<dbReference type="Pfam" id="PF08996">
    <property type="entry name" value="zf-DNA_Pol"/>
    <property type="match status" value="1"/>
</dbReference>
<dbReference type="InterPro" id="IPR038256">
    <property type="entry name" value="Pol_alpha_znc_sf"/>
</dbReference>
<keyword evidence="8" id="KW-0862">Zinc</keyword>
<evidence type="ECO:0000256" key="7">
    <source>
        <dbReference type="ARBA" id="ARBA00022771"/>
    </source>
</evidence>
<dbReference type="InterPro" id="IPR012337">
    <property type="entry name" value="RNaseH-like_sf"/>
</dbReference>
<evidence type="ECO:0000256" key="1">
    <source>
        <dbReference type="ARBA" id="ARBA00004123"/>
    </source>
</evidence>
<dbReference type="Pfam" id="PF12254">
    <property type="entry name" value="DNA_pol_alpha_N"/>
    <property type="match status" value="1"/>
</dbReference>
<dbReference type="PRINTS" id="PR00106">
    <property type="entry name" value="DNAPOLB"/>
</dbReference>
<keyword evidence="5 12" id="KW-0235">DNA replication</keyword>
<dbReference type="GO" id="GO:0006273">
    <property type="term" value="P:lagging strand elongation"/>
    <property type="evidence" value="ECO:0007669"/>
    <property type="project" value="TreeGrafter"/>
</dbReference>
<dbReference type="GO" id="GO:0003697">
    <property type="term" value="F:single-stranded DNA binding"/>
    <property type="evidence" value="ECO:0007669"/>
    <property type="project" value="TreeGrafter"/>
</dbReference>
<dbReference type="InterPro" id="IPR043502">
    <property type="entry name" value="DNA/RNA_pol_sf"/>
</dbReference>
<dbReference type="GO" id="GO:0003688">
    <property type="term" value="F:DNA replication origin binding"/>
    <property type="evidence" value="ECO:0007669"/>
    <property type="project" value="TreeGrafter"/>
</dbReference>
<evidence type="ECO:0000256" key="4">
    <source>
        <dbReference type="ARBA" id="ARBA00022695"/>
    </source>
</evidence>
<feature type="region of interest" description="Disordered" evidence="13">
    <location>
        <begin position="100"/>
        <end position="125"/>
    </location>
</feature>
<evidence type="ECO:0000256" key="3">
    <source>
        <dbReference type="ARBA" id="ARBA00022679"/>
    </source>
</evidence>
<comment type="subcellular location">
    <subcellularLocation>
        <location evidence="1">Nucleus</location>
    </subcellularLocation>
</comment>
<dbReference type="CDD" id="cd05532">
    <property type="entry name" value="POLBc_alpha"/>
    <property type="match status" value="1"/>
</dbReference>
<keyword evidence="4 12" id="KW-0548">Nucleotidyltransferase</keyword>
<dbReference type="RefSeq" id="XP_032047531.1">
    <property type="nucleotide sequence ID" value="XM_032191640.1"/>
</dbReference>
<dbReference type="Gene3D" id="3.90.1600.10">
    <property type="entry name" value="Palm domain of DNA polymerase"/>
    <property type="match status" value="1"/>
</dbReference>
<dbReference type="Gene3D" id="1.10.132.60">
    <property type="entry name" value="DNA polymerase family B, C-terminal domain"/>
    <property type="match status" value="1"/>
</dbReference>
<dbReference type="GeneID" id="116491555"/>
<dbReference type="FunFam" id="3.90.1600.10:FF:000022">
    <property type="entry name" value="DNA polymerase"/>
    <property type="match status" value="1"/>
</dbReference>
<comment type="catalytic activity">
    <reaction evidence="12">
        <text>DNA(n) + a 2'-deoxyribonucleoside 5'-triphosphate = DNA(n+1) + diphosphate</text>
        <dbReference type="Rhea" id="RHEA:22508"/>
        <dbReference type="Rhea" id="RHEA-COMP:17339"/>
        <dbReference type="Rhea" id="RHEA-COMP:17340"/>
        <dbReference type="ChEBI" id="CHEBI:33019"/>
        <dbReference type="ChEBI" id="CHEBI:61560"/>
        <dbReference type="ChEBI" id="CHEBI:173112"/>
        <dbReference type="EC" id="2.7.7.7"/>
    </reaction>
</comment>
<dbReference type="GO" id="GO:0003887">
    <property type="term" value="F:DNA-directed DNA polymerase activity"/>
    <property type="evidence" value="ECO:0007669"/>
    <property type="project" value="UniProtKB-KW"/>
</dbReference>
<dbReference type="PANTHER" id="PTHR45861:SF1">
    <property type="entry name" value="DNA POLYMERASE ALPHA CATALYTIC SUBUNIT"/>
    <property type="match status" value="1"/>
</dbReference>
<dbReference type="GO" id="GO:0006272">
    <property type="term" value="P:leading strand elongation"/>
    <property type="evidence" value="ECO:0007669"/>
    <property type="project" value="TreeGrafter"/>
</dbReference>
<dbReference type="Gene3D" id="2.40.50.730">
    <property type="match status" value="1"/>
</dbReference>
<feature type="domain" description="Zinc finger DNA-directed DNA polymerase family B alpha" evidence="16">
    <location>
        <begin position="1296"/>
        <end position="1485"/>
    </location>
</feature>
<dbReference type="InterPro" id="IPR024647">
    <property type="entry name" value="DNA_pol_a_cat_su_N"/>
</dbReference>
<evidence type="ECO:0000259" key="14">
    <source>
        <dbReference type="Pfam" id="PF00136"/>
    </source>
</evidence>
<protein>
    <recommendedName>
        <fullName evidence="12">DNA polymerase</fullName>
        <ecNumber evidence="12">2.7.7.7</ecNumber>
    </recommendedName>
</protein>
<dbReference type="InterPro" id="IPR006134">
    <property type="entry name" value="DNA-dir_DNA_pol_B_multi_dom"/>
</dbReference>
<accession>A0A6J3D7X3</accession>
<dbReference type="Pfam" id="PF00136">
    <property type="entry name" value="DNA_pol_B"/>
    <property type="match status" value="1"/>
</dbReference>
<dbReference type="GO" id="GO:0000166">
    <property type="term" value="F:nucleotide binding"/>
    <property type="evidence" value="ECO:0007669"/>
    <property type="project" value="InterPro"/>
</dbReference>
<dbReference type="InterPro" id="IPR042087">
    <property type="entry name" value="DNA_pol_B_thumb"/>
</dbReference>
<evidence type="ECO:0000259" key="17">
    <source>
        <dbReference type="Pfam" id="PF12254"/>
    </source>
</evidence>
<dbReference type="SUPFAM" id="SSF56672">
    <property type="entry name" value="DNA/RNA polymerases"/>
    <property type="match status" value="1"/>
</dbReference>
<feature type="compositionally biased region" description="Basic residues" evidence="13">
    <location>
        <begin position="22"/>
        <end position="31"/>
    </location>
</feature>
<dbReference type="CDD" id="cd05776">
    <property type="entry name" value="DNA_polB_alpha_exo"/>
    <property type="match status" value="1"/>
</dbReference>
<dbReference type="Gene3D" id="1.10.3200.20">
    <property type="entry name" value="DNA Polymerase alpha, zinc finger"/>
    <property type="match status" value="1"/>
</dbReference>
<dbReference type="FunFam" id="3.30.70.2820:FF:000001">
    <property type="entry name" value="DNA polymerase"/>
    <property type="match status" value="1"/>
</dbReference>
<evidence type="ECO:0000256" key="6">
    <source>
        <dbReference type="ARBA" id="ARBA00022723"/>
    </source>
</evidence>
<dbReference type="FunFam" id="1.10.132.60:FF:000006">
    <property type="entry name" value="DNA polymerase"/>
    <property type="match status" value="1"/>
</dbReference>
<evidence type="ECO:0000256" key="9">
    <source>
        <dbReference type="ARBA" id="ARBA00022932"/>
    </source>
</evidence>
<dbReference type="GO" id="GO:0003682">
    <property type="term" value="F:chromatin binding"/>
    <property type="evidence" value="ECO:0007669"/>
    <property type="project" value="TreeGrafter"/>
</dbReference>
<organism evidence="18 19">
    <name type="scientific">Aythya fuligula</name>
    <name type="common">Tufted duck</name>
    <name type="synonym">Anas fuligula</name>
    <dbReference type="NCBI Taxonomy" id="219594"/>
    <lineage>
        <taxon>Eukaryota</taxon>
        <taxon>Metazoa</taxon>
        <taxon>Chordata</taxon>
        <taxon>Craniata</taxon>
        <taxon>Vertebrata</taxon>
        <taxon>Euteleostomi</taxon>
        <taxon>Archelosauria</taxon>
        <taxon>Archosauria</taxon>
        <taxon>Dinosauria</taxon>
        <taxon>Saurischia</taxon>
        <taxon>Theropoda</taxon>
        <taxon>Coelurosauria</taxon>
        <taxon>Aves</taxon>
        <taxon>Neognathae</taxon>
        <taxon>Galloanserae</taxon>
        <taxon>Anseriformes</taxon>
        <taxon>Anatidae</taxon>
        <taxon>Aythyinae</taxon>
        <taxon>Aythya</taxon>
    </lineage>
</organism>
<dbReference type="FunFam" id="3.30.420.10:FF:000018">
    <property type="entry name" value="DNA polymerase"/>
    <property type="match status" value="1"/>
</dbReference>